<comment type="caution">
    <text evidence="2">The sequence shown here is derived from an EMBL/GenBank/DDBJ whole genome shotgun (WGS) entry which is preliminary data.</text>
</comment>
<proteinExistence type="predicted"/>
<gene>
    <name evidence="2" type="ORF">FEM33_11255</name>
</gene>
<dbReference type="InterPro" id="IPR000835">
    <property type="entry name" value="HTH_MarR-typ"/>
</dbReference>
<evidence type="ECO:0000313" key="3">
    <source>
        <dbReference type="Proteomes" id="UP000323994"/>
    </source>
</evidence>
<sequence length="164" mass="18688">MDFLIELKNAGFTSRLKRLSDALLYSTKDFYKTVGADIEPNWHLVFLILKRQGALSLTDISDQLQLSHPAIIKIVNNMKSKGYVETKTDTVDSRKQIITLTELALVTLPRLEAYWAAFEETVQDIMKDCPDFLTDLGKVEENLRGSSFKDRTLMNLNSTTKQLL</sequence>
<dbReference type="InterPro" id="IPR036390">
    <property type="entry name" value="WH_DNA-bd_sf"/>
</dbReference>
<dbReference type="EMBL" id="VBSN01000034">
    <property type="protein sequence ID" value="KAA6439675.1"/>
    <property type="molecule type" value="Genomic_DNA"/>
</dbReference>
<dbReference type="OrthoDB" id="1431064at2"/>
<dbReference type="AlphaFoldDB" id="A0A5M8QTS5"/>
<dbReference type="PANTHER" id="PTHR33164:SF104">
    <property type="entry name" value="TRANSCRIPTIONAL REGULATORY PROTEIN"/>
    <property type="match status" value="1"/>
</dbReference>
<protein>
    <submittedName>
        <fullName evidence="2">MarR family transcriptional regulator</fullName>
    </submittedName>
</protein>
<evidence type="ECO:0000313" key="2">
    <source>
        <dbReference type="EMBL" id="KAA6439675.1"/>
    </source>
</evidence>
<dbReference type="GO" id="GO:0003700">
    <property type="term" value="F:DNA-binding transcription factor activity"/>
    <property type="evidence" value="ECO:0007669"/>
    <property type="project" value="InterPro"/>
</dbReference>
<dbReference type="GO" id="GO:0006950">
    <property type="term" value="P:response to stress"/>
    <property type="evidence" value="ECO:0007669"/>
    <property type="project" value="TreeGrafter"/>
</dbReference>
<reference evidence="2 3" key="1">
    <citation type="submission" date="2019-05" db="EMBL/GenBank/DDBJ databases">
        <authorList>
            <person name="Qu J.-H."/>
        </authorList>
    </citation>
    <scope>NUCLEOTIDE SEQUENCE [LARGE SCALE GENOMIC DNA]</scope>
    <source>
        <strain evidence="2 3">NS28</strain>
    </source>
</reference>
<dbReference type="PANTHER" id="PTHR33164">
    <property type="entry name" value="TRANSCRIPTIONAL REGULATOR, MARR FAMILY"/>
    <property type="match status" value="1"/>
</dbReference>
<dbReference type="Pfam" id="PF12802">
    <property type="entry name" value="MarR_2"/>
    <property type="match status" value="1"/>
</dbReference>
<dbReference type="InterPro" id="IPR036388">
    <property type="entry name" value="WH-like_DNA-bd_sf"/>
</dbReference>
<dbReference type="SUPFAM" id="SSF46785">
    <property type="entry name" value="Winged helix' DNA-binding domain"/>
    <property type="match status" value="1"/>
</dbReference>
<name>A0A5M8QTS5_9BACT</name>
<evidence type="ECO:0000259" key="1">
    <source>
        <dbReference type="Pfam" id="PF12802"/>
    </source>
</evidence>
<dbReference type="InterPro" id="IPR039422">
    <property type="entry name" value="MarR/SlyA-like"/>
</dbReference>
<feature type="domain" description="HTH marR-type" evidence="1">
    <location>
        <begin position="37"/>
        <end position="94"/>
    </location>
</feature>
<accession>A0A5M8QTS5</accession>
<organism evidence="2 3">
    <name type="scientific">Dyadobacter flavalbus</name>
    <dbReference type="NCBI Taxonomy" id="2579942"/>
    <lineage>
        <taxon>Bacteria</taxon>
        <taxon>Pseudomonadati</taxon>
        <taxon>Bacteroidota</taxon>
        <taxon>Cytophagia</taxon>
        <taxon>Cytophagales</taxon>
        <taxon>Spirosomataceae</taxon>
        <taxon>Dyadobacter</taxon>
    </lineage>
</organism>
<dbReference type="Proteomes" id="UP000323994">
    <property type="component" value="Unassembled WGS sequence"/>
</dbReference>
<dbReference type="RefSeq" id="WP_139012126.1">
    <property type="nucleotide sequence ID" value="NZ_VBSN01000034.1"/>
</dbReference>
<dbReference type="Gene3D" id="1.10.10.10">
    <property type="entry name" value="Winged helix-like DNA-binding domain superfamily/Winged helix DNA-binding domain"/>
    <property type="match status" value="1"/>
</dbReference>
<keyword evidence="3" id="KW-1185">Reference proteome</keyword>